<dbReference type="Proteomes" id="UP000192074">
    <property type="component" value="Unassembled WGS sequence"/>
</dbReference>
<evidence type="ECO:0000313" key="1">
    <source>
        <dbReference type="EMBL" id="CVI20436.1"/>
    </source>
</evidence>
<gene>
    <name evidence="1" type="ORF">AGR4A_Lc10114</name>
</gene>
<comment type="caution">
    <text evidence="1">The sequence shown here is derived from an EMBL/GenBank/DDBJ whole genome shotgun (WGS) entry which is preliminary data.</text>
</comment>
<protein>
    <submittedName>
        <fullName evidence="1">Uncharacterized protein</fullName>
    </submittedName>
</protein>
<dbReference type="EMBL" id="FCNL01000027">
    <property type="protein sequence ID" value="CVI20436.1"/>
    <property type="molecule type" value="Genomic_DNA"/>
</dbReference>
<evidence type="ECO:0000313" key="2">
    <source>
        <dbReference type="Proteomes" id="UP000192074"/>
    </source>
</evidence>
<name>A0A822V0A4_AGRTU</name>
<dbReference type="AlphaFoldDB" id="A0A822V0A4"/>
<accession>A0A822V0A4</accession>
<organism evidence="1 2">
    <name type="scientific">Agrobacterium tumefaciens str. B6</name>
    <dbReference type="NCBI Taxonomy" id="1183423"/>
    <lineage>
        <taxon>Bacteria</taxon>
        <taxon>Pseudomonadati</taxon>
        <taxon>Pseudomonadota</taxon>
        <taxon>Alphaproteobacteria</taxon>
        <taxon>Hyphomicrobiales</taxon>
        <taxon>Rhizobiaceae</taxon>
        <taxon>Rhizobium/Agrobacterium group</taxon>
        <taxon>Agrobacterium</taxon>
        <taxon>Agrobacterium tumefaciens complex</taxon>
    </lineage>
</organism>
<reference evidence="1 2" key="1">
    <citation type="submission" date="2016-01" db="EMBL/GenBank/DDBJ databases">
        <authorList>
            <person name="Regsiter A."/>
            <person name="william w."/>
        </authorList>
    </citation>
    <scope>NUCLEOTIDE SEQUENCE [LARGE SCALE GENOMIC DNA]</scope>
    <source>
        <strain evidence="1 2">B6</strain>
    </source>
</reference>
<proteinExistence type="predicted"/>
<sequence>MLSRTTVIFPSSTSGRHVKALPHPSQFKAKQKCIPALRGATQAPACMAACPGRAATICIGWPLHQVPCCMVITGE</sequence>